<keyword evidence="7" id="KW-1185">Reference proteome</keyword>
<dbReference type="PROSITE" id="PS00626">
    <property type="entry name" value="RCC1_2"/>
    <property type="match status" value="2"/>
</dbReference>
<dbReference type="PANTHER" id="PTHR22870">
    <property type="entry name" value="REGULATOR OF CHROMOSOME CONDENSATION"/>
    <property type="match status" value="1"/>
</dbReference>
<feature type="signal peptide" evidence="3">
    <location>
        <begin position="1"/>
        <end position="18"/>
    </location>
</feature>
<dbReference type="Gene3D" id="2.60.40.3080">
    <property type="match status" value="1"/>
</dbReference>
<dbReference type="InterPro" id="IPR051210">
    <property type="entry name" value="Ub_ligase/GEF_domain"/>
</dbReference>
<dbReference type="NCBIfam" id="TIGR04183">
    <property type="entry name" value="Por_Secre_tail"/>
    <property type="match status" value="1"/>
</dbReference>
<gene>
    <name evidence="6" type="ORF">QHT84_03100</name>
</gene>
<proteinExistence type="predicted"/>
<dbReference type="PANTHER" id="PTHR22870:SF466">
    <property type="entry name" value="ANKYRIN REPEAT-CONTAINING PROTEIN"/>
    <property type="match status" value="1"/>
</dbReference>
<comment type="caution">
    <text evidence="6">The sequence shown here is derived from an EMBL/GenBank/DDBJ whole genome shotgun (WGS) entry which is preliminary data.</text>
</comment>
<protein>
    <submittedName>
        <fullName evidence="6">T9SS type A sorting domain-containing protein</fullName>
    </submittedName>
</protein>
<name>A0ABT6XNI4_9FLAO</name>
<dbReference type="InterPro" id="IPR009091">
    <property type="entry name" value="RCC1/BLIP-II"/>
</dbReference>
<accession>A0ABT6XNI4</accession>
<dbReference type="InterPro" id="IPR058923">
    <property type="entry name" value="RCC1-like_dom"/>
</dbReference>
<dbReference type="Proteomes" id="UP001230035">
    <property type="component" value="Unassembled WGS sequence"/>
</dbReference>
<dbReference type="Pfam" id="PF18962">
    <property type="entry name" value="Por_Secre_tail"/>
    <property type="match status" value="1"/>
</dbReference>
<dbReference type="SUPFAM" id="SSF50985">
    <property type="entry name" value="RCC1/BLIP-II"/>
    <property type="match status" value="1"/>
</dbReference>
<feature type="domain" description="Secretion system C-terminal sorting" evidence="4">
    <location>
        <begin position="385"/>
        <end position="453"/>
    </location>
</feature>
<dbReference type="PROSITE" id="PS50012">
    <property type="entry name" value="RCC1_3"/>
    <property type="match status" value="5"/>
</dbReference>
<feature type="chain" id="PRO_5045841450" evidence="3">
    <location>
        <begin position="19"/>
        <end position="455"/>
    </location>
</feature>
<evidence type="ECO:0000256" key="1">
    <source>
        <dbReference type="ARBA" id="ARBA00022729"/>
    </source>
</evidence>
<dbReference type="PRINTS" id="PR00633">
    <property type="entry name" value="RCCNDNSATION"/>
</dbReference>
<dbReference type="Pfam" id="PF25390">
    <property type="entry name" value="WD40_RLD"/>
    <property type="match status" value="1"/>
</dbReference>
<dbReference type="InterPro" id="IPR026444">
    <property type="entry name" value="Secre_tail"/>
</dbReference>
<dbReference type="Pfam" id="PF00415">
    <property type="entry name" value="RCC1"/>
    <property type="match status" value="1"/>
</dbReference>
<dbReference type="RefSeq" id="WP_283238074.1">
    <property type="nucleotide sequence ID" value="NZ_JASGBP010000001.1"/>
</dbReference>
<keyword evidence="2" id="KW-0677">Repeat</keyword>
<sequence length="455" mass="49101">MKRTITILLLCISLQLSAQCWQSISAGEYHSLAIKNDGTLWAWGRNVLYQLGDGTDVTKNIPTQIGTANNWVKVHAGYSSSYGIKADGTLWVWGSNAGEKLGTGNTNYVIATPTQLGSATNWLSVSDGWNHTIALKTDGTLWAWGKNEYGQLGDNTTVNKPTPTQIGTATNWQTIATGINHSLALKTDGTLWFWGSRFNIYGTSNQNNSPTQIGTDTNWLKLAGGQHHCAAIKTNGTLWTWGENSTGQLGDGTTTYRTTPIQVGTATDWLEVSAGTRYTIATKNNLSFWSWGYNYSGQLGLGTSGNTSDVYIPTQVGTSLDSNKISAGGYHALVINNDGFIRGTGSNVTGQIGDGTYVQKSTFTYISCYASVLSNEDFVANELKVYPNPVSDIVNVSFEKAITTVSIFNLLGQEVISKSLNANEASIDVSRLASGTYLIKVTSDNEVKTLKVIKE</sequence>
<evidence type="ECO:0000259" key="5">
    <source>
        <dbReference type="Pfam" id="PF25390"/>
    </source>
</evidence>
<evidence type="ECO:0000313" key="7">
    <source>
        <dbReference type="Proteomes" id="UP001230035"/>
    </source>
</evidence>
<reference evidence="6 7" key="1">
    <citation type="submission" date="2023-05" db="EMBL/GenBank/DDBJ databases">
        <title>Flavobacterium sedimenti sp. nov., isolated from the sediment.</title>
        <authorList>
            <person name="Wu N."/>
        </authorList>
    </citation>
    <scope>NUCLEOTIDE SEQUENCE [LARGE SCALE GENOMIC DNA]</scope>
    <source>
        <strain evidence="6 7">YZ-48</strain>
    </source>
</reference>
<keyword evidence="1 3" id="KW-0732">Signal</keyword>
<feature type="domain" description="RCC1-like" evidence="5">
    <location>
        <begin position="119"/>
        <end position="358"/>
    </location>
</feature>
<dbReference type="InterPro" id="IPR000408">
    <property type="entry name" value="Reg_chr_condens"/>
</dbReference>
<evidence type="ECO:0000259" key="4">
    <source>
        <dbReference type="Pfam" id="PF18962"/>
    </source>
</evidence>
<dbReference type="EMBL" id="JASGBP010000001">
    <property type="protein sequence ID" value="MDI9256397.1"/>
    <property type="molecule type" value="Genomic_DNA"/>
</dbReference>
<dbReference type="Gene3D" id="2.130.10.30">
    <property type="entry name" value="Regulator of chromosome condensation 1/beta-lactamase-inhibitor protein II"/>
    <property type="match status" value="2"/>
</dbReference>
<organism evidence="6 7">
    <name type="scientific">Flavobacterium sedimenticola</name>
    <dbReference type="NCBI Taxonomy" id="3043286"/>
    <lineage>
        <taxon>Bacteria</taxon>
        <taxon>Pseudomonadati</taxon>
        <taxon>Bacteroidota</taxon>
        <taxon>Flavobacteriia</taxon>
        <taxon>Flavobacteriales</taxon>
        <taxon>Flavobacteriaceae</taxon>
        <taxon>Flavobacterium</taxon>
    </lineage>
</organism>
<evidence type="ECO:0000256" key="3">
    <source>
        <dbReference type="SAM" id="SignalP"/>
    </source>
</evidence>
<evidence type="ECO:0000313" key="6">
    <source>
        <dbReference type="EMBL" id="MDI9256397.1"/>
    </source>
</evidence>
<evidence type="ECO:0000256" key="2">
    <source>
        <dbReference type="ARBA" id="ARBA00022737"/>
    </source>
</evidence>